<accession>A0A2S3QVS6</accession>
<evidence type="ECO:0000256" key="2">
    <source>
        <dbReference type="ARBA" id="ARBA00022729"/>
    </source>
</evidence>
<organism evidence="6 7">
    <name type="scientific">Vibrio vulnificus</name>
    <dbReference type="NCBI Taxonomy" id="672"/>
    <lineage>
        <taxon>Bacteria</taxon>
        <taxon>Pseudomonadati</taxon>
        <taxon>Pseudomonadota</taxon>
        <taxon>Gammaproteobacteria</taxon>
        <taxon>Vibrionales</taxon>
        <taxon>Vibrionaceae</taxon>
        <taxon>Vibrio</taxon>
    </lineage>
</organism>
<dbReference type="RefSeq" id="WP_103201281.1">
    <property type="nucleotide sequence ID" value="NZ_JAODPM010000003.1"/>
</dbReference>
<evidence type="ECO:0000256" key="1">
    <source>
        <dbReference type="ARBA" id="ARBA00004571"/>
    </source>
</evidence>
<comment type="caution">
    <text evidence="6">The sequence shown here is derived from an EMBL/GenBank/DDBJ whole genome shotgun (WGS) entry which is preliminary data.</text>
</comment>
<dbReference type="Gene3D" id="2.40.160.10">
    <property type="entry name" value="Porin"/>
    <property type="match status" value="1"/>
</dbReference>
<name>A0A2S3QVS6_VIBVL</name>
<evidence type="ECO:0000313" key="6">
    <source>
        <dbReference type="EMBL" id="POB41968.1"/>
    </source>
</evidence>
<dbReference type="GO" id="GO:0009279">
    <property type="term" value="C:cell outer membrane"/>
    <property type="evidence" value="ECO:0007669"/>
    <property type="project" value="UniProtKB-SubCell"/>
</dbReference>
<dbReference type="SUPFAM" id="SSF56935">
    <property type="entry name" value="Porins"/>
    <property type="match status" value="1"/>
</dbReference>
<feature type="chain" id="PRO_5015739047" evidence="4">
    <location>
        <begin position="20"/>
        <end position="316"/>
    </location>
</feature>
<comment type="subcellular location">
    <subcellularLocation>
        <location evidence="1">Cell outer membrane</location>
        <topology evidence="1">Multi-pass membrane protein</topology>
    </subcellularLocation>
</comment>
<dbReference type="PANTHER" id="PTHR34501">
    <property type="entry name" value="PROTEIN YDDL-RELATED"/>
    <property type="match status" value="1"/>
</dbReference>
<feature type="domain" description="Porin" evidence="5">
    <location>
        <begin position="7"/>
        <end position="303"/>
    </location>
</feature>
<evidence type="ECO:0000259" key="5">
    <source>
        <dbReference type="Pfam" id="PF13609"/>
    </source>
</evidence>
<dbReference type="EMBL" id="PDGH01000146">
    <property type="protein sequence ID" value="POB41968.1"/>
    <property type="molecule type" value="Genomic_DNA"/>
</dbReference>
<dbReference type="GO" id="GO:0015288">
    <property type="term" value="F:porin activity"/>
    <property type="evidence" value="ECO:0007669"/>
    <property type="project" value="InterPro"/>
</dbReference>
<reference evidence="6 7" key="1">
    <citation type="journal article" date="2018" name="Front. Microbiol.">
        <title>Phylogeny of Vibrio vulnificus from the Analysis of the Core-Genome: Implications for Intra-Species Taxonomy.</title>
        <authorList>
            <person name="Roig F.J."/>
            <person name="Gonzalez-Candelas F."/>
            <person name="Sanjuan E."/>
            <person name="Fouz B."/>
            <person name="Feil E.J."/>
            <person name="Llorens C."/>
            <person name="Baker-Austin C."/>
            <person name="Oliver J.D."/>
            <person name="Danin-Poleg Y."/>
            <person name="Gibas C.J."/>
            <person name="Kashi Y."/>
            <person name="Gulig P.A."/>
            <person name="Morrison S.S."/>
            <person name="Amaro C."/>
        </authorList>
    </citation>
    <scope>NUCLEOTIDE SEQUENCE [LARGE SCALE GENOMIC DNA]</scope>
    <source>
        <strain evidence="6 7">CECT4608</strain>
    </source>
</reference>
<sequence length="316" mass="34609">MKKTLVALSVLMAATSVQAIELYNNAGVTVDLKGDVEVRYKKGTAKDAELKQEIDDADFGFDTRYAINDDLQIGAYLEFSGDNNDRATDKTSVGNVYMGFYSKELGSIKFGKLDTQMDDAGVGSDFLFGVRSFIDDADFGGEEAIRYDLDKGNFYGGLGLIQDKHNAQSIGENGNYFDLKLGYRVADFDFTLFYAQAELRKAMDKDVSLLGLEGRYTGVENLKLELGYYDNTADNNTAKTSNEEDTIALAADYTMDKTTFAAGYSMTNVKGGTDFNNWFLNAGYAIAPNTTAYVEIGGTDKDNTELGYGFGLKASF</sequence>
<dbReference type="InterPro" id="IPR050298">
    <property type="entry name" value="Gram-neg_bact_OMP"/>
</dbReference>
<keyword evidence="2 4" id="KW-0732">Signal</keyword>
<dbReference type="PANTHER" id="PTHR34501:SF2">
    <property type="entry name" value="OUTER MEMBRANE PORIN F-RELATED"/>
    <property type="match status" value="1"/>
</dbReference>
<dbReference type="Pfam" id="PF13609">
    <property type="entry name" value="Porin_4"/>
    <property type="match status" value="1"/>
</dbReference>
<feature type="signal peptide" evidence="4">
    <location>
        <begin position="1"/>
        <end position="19"/>
    </location>
</feature>
<dbReference type="AlphaFoldDB" id="A0A2S3QVS6"/>
<evidence type="ECO:0000256" key="3">
    <source>
        <dbReference type="ARBA" id="ARBA00023136"/>
    </source>
</evidence>
<evidence type="ECO:0000313" key="7">
    <source>
        <dbReference type="Proteomes" id="UP000237466"/>
    </source>
</evidence>
<gene>
    <name evidence="6" type="ORF">CRN52_23570</name>
</gene>
<proteinExistence type="predicted"/>
<dbReference type="InterPro" id="IPR033900">
    <property type="entry name" value="Gram_neg_porin_domain"/>
</dbReference>
<dbReference type="Proteomes" id="UP000237466">
    <property type="component" value="Unassembled WGS sequence"/>
</dbReference>
<keyword evidence="3" id="KW-0472">Membrane</keyword>
<evidence type="ECO:0000256" key="4">
    <source>
        <dbReference type="SAM" id="SignalP"/>
    </source>
</evidence>
<dbReference type="InterPro" id="IPR023614">
    <property type="entry name" value="Porin_dom_sf"/>
</dbReference>
<protein>
    <submittedName>
        <fullName evidence="6">Porin</fullName>
    </submittedName>
</protein>